<evidence type="ECO:0000256" key="2">
    <source>
        <dbReference type="ARBA" id="ARBA00022670"/>
    </source>
</evidence>
<gene>
    <name evidence="10" type="ORF">CHYS00102_LOCUS9948</name>
</gene>
<feature type="active site" evidence="7">
    <location>
        <position position="289"/>
    </location>
</feature>
<keyword evidence="3 8" id="KW-0479">Metal-binding</keyword>
<feature type="chain" id="PRO_5031137208" description="Leishmanolysin-like peptidase" evidence="9">
    <location>
        <begin position="16"/>
        <end position="715"/>
    </location>
</feature>
<dbReference type="GO" id="GO:0007155">
    <property type="term" value="P:cell adhesion"/>
    <property type="evidence" value="ECO:0007669"/>
    <property type="project" value="InterPro"/>
</dbReference>
<keyword evidence="5 8" id="KW-0862">Zinc</keyword>
<feature type="binding site" evidence="8">
    <location>
        <position position="395"/>
    </location>
    <ligand>
        <name>Zn(2+)</name>
        <dbReference type="ChEBI" id="CHEBI:29105"/>
        <note>catalytic</note>
    </ligand>
</feature>
<dbReference type="GO" id="GO:0016020">
    <property type="term" value="C:membrane"/>
    <property type="evidence" value="ECO:0007669"/>
    <property type="project" value="InterPro"/>
</dbReference>
<dbReference type="GO" id="GO:0046872">
    <property type="term" value="F:metal ion binding"/>
    <property type="evidence" value="ECO:0007669"/>
    <property type="project" value="UniProtKB-KW"/>
</dbReference>
<dbReference type="Gene3D" id="2.10.55.10">
    <property type="entry name" value="Leishmanolysin domain 3"/>
    <property type="match status" value="1"/>
</dbReference>
<feature type="binding site" evidence="8">
    <location>
        <position position="288"/>
    </location>
    <ligand>
        <name>Zn(2+)</name>
        <dbReference type="ChEBI" id="CHEBI:29105"/>
        <note>catalytic</note>
    </ligand>
</feature>
<dbReference type="InterPro" id="IPR001577">
    <property type="entry name" value="Peptidase_M8"/>
</dbReference>
<dbReference type="GO" id="GO:0005737">
    <property type="term" value="C:cytoplasm"/>
    <property type="evidence" value="ECO:0007669"/>
    <property type="project" value="TreeGrafter"/>
</dbReference>
<dbReference type="PANTHER" id="PTHR10942:SF0">
    <property type="entry name" value="LEISHMANOLYSIN-LIKE PEPTIDASE"/>
    <property type="match status" value="1"/>
</dbReference>
<evidence type="ECO:0008006" key="11">
    <source>
        <dbReference type="Google" id="ProtNLM"/>
    </source>
</evidence>
<evidence type="ECO:0000256" key="3">
    <source>
        <dbReference type="ARBA" id="ARBA00022723"/>
    </source>
</evidence>
<evidence type="ECO:0000256" key="1">
    <source>
        <dbReference type="ARBA" id="ARBA00005860"/>
    </source>
</evidence>
<feature type="signal peptide" evidence="9">
    <location>
        <begin position="1"/>
        <end position="15"/>
    </location>
</feature>
<evidence type="ECO:0000256" key="6">
    <source>
        <dbReference type="ARBA" id="ARBA00023049"/>
    </source>
</evidence>
<comment type="cofactor">
    <cofactor evidence="8">
        <name>Zn(2+)</name>
        <dbReference type="ChEBI" id="CHEBI:29105"/>
    </cofactor>
    <text evidence="8">Binds 1 zinc ion per subunit.</text>
</comment>
<accession>A0A7S1BCM3</accession>
<evidence type="ECO:0000256" key="5">
    <source>
        <dbReference type="ARBA" id="ARBA00022833"/>
    </source>
</evidence>
<keyword evidence="6 8" id="KW-0482">Metalloprotease</keyword>
<organism evidence="10">
    <name type="scientific">Corethron hystrix</name>
    <dbReference type="NCBI Taxonomy" id="216773"/>
    <lineage>
        <taxon>Eukaryota</taxon>
        <taxon>Sar</taxon>
        <taxon>Stramenopiles</taxon>
        <taxon>Ochrophyta</taxon>
        <taxon>Bacillariophyta</taxon>
        <taxon>Coscinodiscophyceae</taxon>
        <taxon>Corethrophycidae</taxon>
        <taxon>Corethrales</taxon>
        <taxon>Corethraceae</taxon>
        <taxon>Corethron</taxon>
    </lineage>
</organism>
<sequence length="715" mass="79549">MPSFFILAFSMVAWAREEDKNEIVVGVGRHRDISKDATIPRGNKARKLSDFSFDLGGASLIERNVTRKLMNYNSLVSAQTKAWYPREQAPNLGIENGDFVIKVRPPNAPPIFYVNHPFERYLNNRSRNLEGNVVASEDVDLIVDPFQPLRIHVHTSSLLKVGAQNNALYRKRIDFLVNSVLPATKRRWSEALRVVPVQGALRLLGWCPETPSKHIHEGVTGADLILYVNGNGKYCQQGTLAYASACELDQYDRPIAGSITFCLDTIDLGENNWVSQITLETTVETAVHEVAHILAFSDLLMPYFRKPENGEPLTPRYIDGTPVESIRTCIDGTTKYGHLPSDRTVKEGVTASGARFFEVVTPRVATVSRNQFDCQKMAGARLENQPTSQSCFGAHWDERLFYASTMSAVAEYTAGYLDPVTLALFEDSGWYKADYSVAEMSPFGHGAGCSFVYDDCIVNEEIPSYSKGYFCNSPLSIRNGLVEDGTFFCDHSHRSIAMCDMVDVTKISGGQLPPKEFSYFNQNVMAGLMQQIDYCPISSLYNFYCADSINANTKFALTGEYFGEDSKCFNTDISGKPMCLRSRCNEDKNVVEVLVEDTVITCNEDFEMHFSAIIGRSIECPRKSAVCPELFCPANCAGRGRCDFSLVHPRCICFDENDTRPGCFESNSAFANNVHSHGESLVASLALRSSSDKKFTPRKLIASALGAILSFIMLR</sequence>
<evidence type="ECO:0000256" key="8">
    <source>
        <dbReference type="PIRSR" id="PIRSR601577-2"/>
    </source>
</evidence>
<dbReference type="Gene3D" id="3.90.132.10">
    <property type="entry name" value="Leishmanolysin , domain 2"/>
    <property type="match status" value="1"/>
</dbReference>
<comment type="similarity">
    <text evidence="1">Belongs to the peptidase M8 family.</text>
</comment>
<dbReference type="AlphaFoldDB" id="A0A7S1BCM3"/>
<evidence type="ECO:0000313" key="10">
    <source>
        <dbReference type="EMBL" id="CAD8882753.1"/>
    </source>
</evidence>
<dbReference type="GO" id="GO:0006508">
    <property type="term" value="P:proteolysis"/>
    <property type="evidence" value="ECO:0007669"/>
    <property type="project" value="UniProtKB-KW"/>
</dbReference>
<keyword evidence="9" id="KW-0732">Signal</keyword>
<dbReference type="GO" id="GO:0004222">
    <property type="term" value="F:metalloendopeptidase activity"/>
    <property type="evidence" value="ECO:0007669"/>
    <property type="project" value="InterPro"/>
</dbReference>
<keyword evidence="4" id="KW-0378">Hydrolase</keyword>
<evidence type="ECO:0000256" key="9">
    <source>
        <dbReference type="SAM" id="SignalP"/>
    </source>
</evidence>
<evidence type="ECO:0000256" key="4">
    <source>
        <dbReference type="ARBA" id="ARBA00022801"/>
    </source>
</evidence>
<dbReference type="PANTHER" id="PTHR10942">
    <property type="entry name" value="LEISHMANOLYSIN-LIKE PEPTIDASE"/>
    <property type="match status" value="1"/>
</dbReference>
<dbReference type="EMBL" id="HBFR01013658">
    <property type="protein sequence ID" value="CAD8882753.1"/>
    <property type="molecule type" value="Transcribed_RNA"/>
</dbReference>
<protein>
    <recommendedName>
        <fullName evidence="11">Leishmanolysin-like peptidase</fullName>
    </recommendedName>
</protein>
<keyword evidence="2" id="KW-0645">Protease</keyword>
<dbReference type="Pfam" id="PF01457">
    <property type="entry name" value="Peptidase_M8"/>
    <property type="match status" value="1"/>
</dbReference>
<dbReference type="Gene3D" id="3.10.170.20">
    <property type="match status" value="1"/>
</dbReference>
<name>A0A7S1BCM3_9STRA</name>
<evidence type="ECO:0000256" key="7">
    <source>
        <dbReference type="PIRSR" id="PIRSR601577-1"/>
    </source>
</evidence>
<feature type="binding site" evidence="8">
    <location>
        <position position="292"/>
    </location>
    <ligand>
        <name>Zn(2+)</name>
        <dbReference type="ChEBI" id="CHEBI:29105"/>
        <note>catalytic</note>
    </ligand>
</feature>
<proteinExistence type="inferred from homology"/>
<reference evidence="10" key="1">
    <citation type="submission" date="2021-01" db="EMBL/GenBank/DDBJ databases">
        <authorList>
            <person name="Corre E."/>
            <person name="Pelletier E."/>
            <person name="Niang G."/>
            <person name="Scheremetjew M."/>
            <person name="Finn R."/>
            <person name="Kale V."/>
            <person name="Holt S."/>
            <person name="Cochrane G."/>
            <person name="Meng A."/>
            <person name="Brown T."/>
            <person name="Cohen L."/>
        </authorList>
    </citation>
    <scope>NUCLEOTIDE SEQUENCE</scope>
    <source>
        <strain evidence="10">308</strain>
    </source>
</reference>
<dbReference type="SUPFAM" id="SSF55486">
    <property type="entry name" value="Metalloproteases ('zincins'), catalytic domain"/>
    <property type="match status" value="1"/>
</dbReference>